<reference evidence="1 2" key="1">
    <citation type="submission" date="2014-04" db="EMBL/GenBank/DDBJ databases">
        <authorList>
            <consortium name="DOE Joint Genome Institute"/>
            <person name="Kuo A."/>
            <person name="Kohler A."/>
            <person name="Costa M.D."/>
            <person name="Nagy L.G."/>
            <person name="Floudas D."/>
            <person name="Copeland A."/>
            <person name="Barry K.W."/>
            <person name="Cichocki N."/>
            <person name="Veneault-Fourrey C."/>
            <person name="LaButti K."/>
            <person name="Lindquist E.A."/>
            <person name="Lipzen A."/>
            <person name="Lundell T."/>
            <person name="Morin E."/>
            <person name="Murat C."/>
            <person name="Sun H."/>
            <person name="Tunlid A."/>
            <person name="Henrissat B."/>
            <person name="Grigoriev I.V."/>
            <person name="Hibbett D.S."/>
            <person name="Martin F."/>
            <person name="Nordberg H.P."/>
            <person name="Cantor M.N."/>
            <person name="Hua S.X."/>
        </authorList>
    </citation>
    <scope>NUCLEOTIDE SEQUENCE [LARGE SCALE GENOMIC DNA]</scope>
    <source>
        <strain evidence="1 2">441</strain>
    </source>
</reference>
<name>A0A0C9XNR6_9AGAM</name>
<gene>
    <name evidence="1" type="ORF">PISMIDRAFT_17586</name>
</gene>
<dbReference type="InterPro" id="IPR040521">
    <property type="entry name" value="KDZ"/>
</dbReference>
<dbReference type="PANTHER" id="PTHR33096:SF1">
    <property type="entry name" value="CXC1-LIKE CYSTEINE CLUSTER ASSOCIATED WITH KDZ TRANSPOSASES DOMAIN-CONTAINING PROTEIN"/>
    <property type="match status" value="1"/>
</dbReference>
<dbReference type="EMBL" id="KN833960">
    <property type="protein sequence ID" value="KIK14025.1"/>
    <property type="molecule type" value="Genomic_DNA"/>
</dbReference>
<evidence type="ECO:0000313" key="1">
    <source>
        <dbReference type="EMBL" id="KIK14025.1"/>
    </source>
</evidence>
<dbReference type="Pfam" id="PF18758">
    <property type="entry name" value="KDZ"/>
    <property type="match status" value="1"/>
</dbReference>
<protein>
    <submittedName>
        <fullName evidence="1">Uncharacterized protein</fullName>
    </submittedName>
</protein>
<organism evidence="1 2">
    <name type="scientific">Pisolithus microcarpus 441</name>
    <dbReference type="NCBI Taxonomy" id="765257"/>
    <lineage>
        <taxon>Eukaryota</taxon>
        <taxon>Fungi</taxon>
        <taxon>Dikarya</taxon>
        <taxon>Basidiomycota</taxon>
        <taxon>Agaricomycotina</taxon>
        <taxon>Agaricomycetes</taxon>
        <taxon>Agaricomycetidae</taxon>
        <taxon>Boletales</taxon>
        <taxon>Sclerodermatineae</taxon>
        <taxon>Pisolithaceae</taxon>
        <taxon>Pisolithus</taxon>
    </lineage>
</organism>
<dbReference type="PANTHER" id="PTHR33096">
    <property type="entry name" value="CXC2 DOMAIN-CONTAINING PROTEIN"/>
    <property type="match status" value="1"/>
</dbReference>
<evidence type="ECO:0000313" key="2">
    <source>
        <dbReference type="Proteomes" id="UP000054018"/>
    </source>
</evidence>
<reference evidence="2" key="2">
    <citation type="submission" date="2015-01" db="EMBL/GenBank/DDBJ databases">
        <title>Evolutionary Origins and Diversification of the Mycorrhizal Mutualists.</title>
        <authorList>
            <consortium name="DOE Joint Genome Institute"/>
            <consortium name="Mycorrhizal Genomics Consortium"/>
            <person name="Kohler A."/>
            <person name="Kuo A."/>
            <person name="Nagy L.G."/>
            <person name="Floudas D."/>
            <person name="Copeland A."/>
            <person name="Barry K.W."/>
            <person name="Cichocki N."/>
            <person name="Veneault-Fourrey C."/>
            <person name="LaButti K."/>
            <person name="Lindquist E.A."/>
            <person name="Lipzen A."/>
            <person name="Lundell T."/>
            <person name="Morin E."/>
            <person name="Murat C."/>
            <person name="Riley R."/>
            <person name="Ohm R."/>
            <person name="Sun H."/>
            <person name="Tunlid A."/>
            <person name="Henrissat B."/>
            <person name="Grigoriev I.V."/>
            <person name="Hibbett D.S."/>
            <person name="Martin F."/>
        </authorList>
    </citation>
    <scope>NUCLEOTIDE SEQUENCE [LARGE SCALE GENOMIC DNA]</scope>
    <source>
        <strain evidence="2">441</strain>
    </source>
</reference>
<dbReference type="Proteomes" id="UP000054018">
    <property type="component" value="Unassembled WGS sequence"/>
</dbReference>
<keyword evidence="2" id="KW-1185">Reference proteome</keyword>
<proteinExistence type="predicted"/>
<dbReference type="AlphaFoldDB" id="A0A0C9XNR6"/>
<sequence length="325" mass="36368">MHTYGHEWACQLVYNPRLISGLGLSDGEGMECLWSHFIKLIGIECMSSCQCHIWLLDQHATAIGYEMQTELGDWVRCHLKKGVCEQGSAAQEVLDNGGVSIAELKEQWANQQAAQLSIRAYAPMKLKKELNTVLSLQANLDTTTKVIQAAQTTIERGNVSPEILEAPASMERKLTDVGLDFVRTLLMAHNLKINIRKRAIGSFFEWDKLDRAVGGKDKPLGTKLHQQMHKAIVKCQPALTAAICKYNAYCEQLSQLYDPSWAIPLPSSLPTKLVDLQNDVSLMEDVWITPSAGETPCWLEDADVRDGIQVLIKQERCLEEQRHLG</sequence>
<dbReference type="OrthoDB" id="3364670at2759"/>
<dbReference type="HOGENOM" id="CLU_004552_9_0_1"/>
<accession>A0A0C9XNR6</accession>
<dbReference type="STRING" id="765257.A0A0C9XNR6"/>